<name>A0AAV0RVL8_9ROSI</name>
<sequence>MANLLHLQLQRSWLTPSSPHHLPPLSTKPSVAVFPSKFSPFRHSLHAAPLNNAESSDEPTSSEFHQKPAVIDPVKLPFEKTEGYKKSATMAAAQNVKIEDPIEGPSEEKAEVPDPVKAALEKAKEYKKNKGAAGSDVKLESNPGVMKARNGRDPGSKLMDGGESSKGRLSVSKLDFVGLDFGERKRGKGLPAGLVPTVDPYPAGDLPDVEIIVGDTSNFRERKQANPQPAQEDSAADLYKPKVSTWGVFPRPGNISKTLLLMLLNLSVQFGGGKTIRPGDVLETEEERASKDARTRQLVAAYRKKVGLNIDPKLKSECDKTLKDGDSLMDSGKLNDALTYYQTVMDKLPFQSELHGLAALQWSICQDSLNRPNEARAVYEKLQSHPNPKVSKRARQLMFSFQAMEMMKVTGSNFSLDNPGYQDYFEKFVQDKTNYSATNDEGEEGVLSQALPYIIFLVSPIFMILYVAVQGRTMN</sequence>
<protein>
    <submittedName>
        <fullName evidence="3">Uncharacterized protein</fullName>
    </submittedName>
</protein>
<evidence type="ECO:0000313" key="4">
    <source>
        <dbReference type="Proteomes" id="UP001154282"/>
    </source>
</evidence>
<evidence type="ECO:0000256" key="1">
    <source>
        <dbReference type="SAM" id="MobiDB-lite"/>
    </source>
</evidence>
<dbReference type="AlphaFoldDB" id="A0AAV0RVL8"/>
<keyword evidence="2" id="KW-0472">Membrane</keyword>
<comment type="caution">
    <text evidence="3">The sequence shown here is derived from an EMBL/GenBank/DDBJ whole genome shotgun (WGS) entry which is preliminary data.</text>
</comment>
<dbReference type="Proteomes" id="UP001154282">
    <property type="component" value="Unassembled WGS sequence"/>
</dbReference>
<feature type="region of interest" description="Disordered" evidence="1">
    <location>
        <begin position="127"/>
        <end position="166"/>
    </location>
</feature>
<evidence type="ECO:0000256" key="2">
    <source>
        <dbReference type="SAM" id="Phobius"/>
    </source>
</evidence>
<gene>
    <name evidence="3" type="ORF">LITE_LOCUS49611</name>
</gene>
<accession>A0AAV0RVL8</accession>
<reference evidence="3" key="1">
    <citation type="submission" date="2022-08" db="EMBL/GenBank/DDBJ databases">
        <authorList>
            <person name="Gutierrez-Valencia J."/>
        </authorList>
    </citation>
    <scope>NUCLEOTIDE SEQUENCE</scope>
</reference>
<dbReference type="Gene3D" id="1.25.40.10">
    <property type="entry name" value="Tetratricopeptide repeat domain"/>
    <property type="match status" value="1"/>
</dbReference>
<keyword evidence="2" id="KW-0812">Transmembrane</keyword>
<proteinExistence type="predicted"/>
<dbReference type="EMBL" id="CAMGYJ010000011">
    <property type="protein sequence ID" value="CAI0560253.1"/>
    <property type="molecule type" value="Genomic_DNA"/>
</dbReference>
<dbReference type="PANTHER" id="PTHR35482:SF1">
    <property type="entry name" value="CYTOCHROME C OXIDASE SUBUNIT"/>
    <property type="match status" value="1"/>
</dbReference>
<dbReference type="InterPro" id="IPR011990">
    <property type="entry name" value="TPR-like_helical_dom_sf"/>
</dbReference>
<feature type="region of interest" description="Disordered" evidence="1">
    <location>
        <begin position="49"/>
        <end position="69"/>
    </location>
</feature>
<feature type="transmembrane region" description="Helical" evidence="2">
    <location>
        <begin position="450"/>
        <end position="469"/>
    </location>
</feature>
<evidence type="ECO:0000313" key="3">
    <source>
        <dbReference type="EMBL" id="CAI0560253.1"/>
    </source>
</evidence>
<keyword evidence="4" id="KW-1185">Reference proteome</keyword>
<organism evidence="3 4">
    <name type="scientific">Linum tenue</name>
    <dbReference type="NCBI Taxonomy" id="586396"/>
    <lineage>
        <taxon>Eukaryota</taxon>
        <taxon>Viridiplantae</taxon>
        <taxon>Streptophyta</taxon>
        <taxon>Embryophyta</taxon>
        <taxon>Tracheophyta</taxon>
        <taxon>Spermatophyta</taxon>
        <taxon>Magnoliopsida</taxon>
        <taxon>eudicotyledons</taxon>
        <taxon>Gunneridae</taxon>
        <taxon>Pentapetalae</taxon>
        <taxon>rosids</taxon>
        <taxon>fabids</taxon>
        <taxon>Malpighiales</taxon>
        <taxon>Linaceae</taxon>
        <taxon>Linum</taxon>
    </lineage>
</organism>
<dbReference type="PANTHER" id="PTHR35482">
    <property type="entry name" value="CYTOCHROME C OXIDASE SUBUNIT"/>
    <property type="match status" value="1"/>
</dbReference>
<feature type="compositionally biased region" description="Polar residues" evidence="1">
    <location>
        <begin position="52"/>
        <end position="63"/>
    </location>
</feature>
<keyword evidence="2" id="KW-1133">Transmembrane helix</keyword>